<dbReference type="EMBL" id="AGNL01035623">
    <property type="protein sequence ID" value="EJK54584.1"/>
    <property type="molecule type" value="Genomic_DNA"/>
</dbReference>
<feature type="non-terminal residue" evidence="1">
    <location>
        <position position="1"/>
    </location>
</feature>
<sequence length="89" mass="9867">GRPPRVDGDGFLRYRLGWEPNLAVKVIIPRICSSALRKKKAQWKNATMRVIASSTVILDYGSLLLAMRSTGTTTSYYSGLPKTSTVKSY</sequence>
<reference evidence="1 2" key="1">
    <citation type="journal article" date="2012" name="Genome Biol.">
        <title>Genome and low-iron response of an oceanic diatom adapted to chronic iron limitation.</title>
        <authorList>
            <person name="Lommer M."/>
            <person name="Specht M."/>
            <person name="Roy A.S."/>
            <person name="Kraemer L."/>
            <person name="Andreson R."/>
            <person name="Gutowska M.A."/>
            <person name="Wolf J."/>
            <person name="Bergner S.V."/>
            <person name="Schilhabel M.B."/>
            <person name="Klostermeier U.C."/>
            <person name="Beiko R.G."/>
            <person name="Rosenstiel P."/>
            <person name="Hippler M."/>
            <person name="Laroche J."/>
        </authorList>
    </citation>
    <scope>NUCLEOTIDE SEQUENCE [LARGE SCALE GENOMIC DNA]</scope>
    <source>
        <strain evidence="1 2">CCMP1005</strain>
    </source>
</reference>
<dbReference type="AlphaFoldDB" id="K0RQG0"/>
<comment type="caution">
    <text evidence="1">The sequence shown here is derived from an EMBL/GenBank/DDBJ whole genome shotgun (WGS) entry which is preliminary data.</text>
</comment>
<protein>
    <submittedName>
        <fullName evidence="1">Uncharacterized protein</fullName>
    </submittedName>
</protein>
<organism evidence="1 2">
    <name type="scientific">Thalassiosira oceanica</name>
    <name type="common">Marine diatom</name>
    <dbReference type="NCBI Taxonomy" id="159749"/>
    <lineage>
        <taxon>Eukaryota</taxon>
        <taxon>Sar</taxon>
        <taxon>Stramenopiles</taxon>
        <taxon>Ochrophyta</taxon>
        <taxon>Bacillariophyta</taxon>
        <taxon>Coscinodiscophyceae</taxon>
        <taxon>Thalassiosirophycidae</taxon>
        <taxon>Thalassiosirales</taxon>
        <taxon>Thalassiosiraceae</taxon>
        <taxon>Thalassiosira</taxon>
    </lineage>
</organism>
<gene>
    <name evidence="1" type="ORF">THAOC_25774</name>
</gene>
<proteinExistence type="predicted"/>
<name>K0RQG0_THAOC</name>
<keyword evidence="2" id="KW-1185">Reference proteome</keyword>
<accession>K0RQG0</accession>
<evidence type="ECO:0000313" key="1">
    <source>
        <dbReference type="EMBL" id="EJK54584.1"/>
    </source>
</evidence>
<dbReference type="Proteomes" id="UP000266841">
    <property type="component" value="Unassembled WGS sequence"/>
</dbReference>
<evidence type="ECO:0000313" key="2">
    <source>
        <dbReference type="Proteomes" id="UP000266841"/>
    </source>
</evidence>